<protein>
    <submittedName>
        <fullName evidence="2">Uncharacterized protein</fullName>
    </submittedName>
</protein>
<name>A0A5P1EHI0_ASPOF</name>
<feature type="compositionally biased region" description="Polar residues" evidence="1">
    <location>
        <begin position="653"/>
        <end position="662"/>
    </location>
</feature>
<feature type="compositionally biased region" description="Basic and acidic residues" evidence="1">
    <location>
        <begin position="307"/>
        <end position="319"/>
    </location>
</feature>
<feature type="compositionally biased region" description="Basic and acidic residues" evidence="1">
    <location>
        <begin position="1422"/>
        <end position="1435"/>
    </location>
</feature>
<organism evidence="2 3">
    <name type="scientific">Asparagus officinalis</name>
    <name type="common">Garden asparagus</name>
    <dbReference type="NCBI Taxonomy" id="4686"/>
    <lineage>
        <taxon>Eukaryota</taxon>
        <taxon>Viridiplantae</taxon>
        <taxon>Streptophyta</taxon>
        <taxon>Embryophyta</taxon>
        <taxon>Tracheophyta</taxon>
        <taxon>Spermatophyta</taxon>
        <taxon>Magnoliopsida</taxon>
        <taxon>Liliopsida</taxon>
        <taxon>Asparagales</taxon>
        <taxon>Asparagaceae</taxon>
        <taxon>Asparagoideae</taxon>
        <taxon>Asparagus</taxon>
    </lineage>
</organism>
<feature type="region of interest" description="Disordered" evidence="1">
    <location>
        <begin position="1411"/>
        <end position="1488"/>
    </location>
</feature>
<feature type="region of interest" description="Disordered" evidence="1">
    <location>
        <begin position="283"/>
        <end position="391"/>
    </location>
</feature>
<feature type="compositionally biased region" description="Basic and acidic residues" evidence="1">
    <location>
        <begin position="776"/>
        <end position="788"/>
    </location>
</feature>
<feature type="region of interest" description="Disordered" evidence="1">
    <location>
        <begin position="1290"/>
        <end position="1313"/>
    </location>
</feature>
<feature type="compositionally biased region" description="Basic and acidic residues" evidence="1">
    <location>
        <begin position="1138"/>
        <end position="1152"/>
    </location>
</feature>
<feature type="compositionally biased region" description="Basic and acidic residues" evidence="1">
    <location>
        <begin position="379"/>
        <end position="391"/>
    </location>
</feature>
<evidence type="ECO:0000313" key="2">
    <source>
        <dbReference type="EMBL" id="ONK65388.1"/>
    </source>
</evidence>
<feature type="compositionally biased region" description="Basic and acidic residues" evidence="1">
    <location>
        <begin position="512"/>
        <end position="533"/>
    </location>
</feature>
<dbReference type="Proteomes" id="UP000243459">
    <property type="component" value="Chromosome 7"/>
</dbReference>
<feature type="region of interest" description="Disordered" evidence="1">
    <location>
        <begin position="1134"/>
        <end position="1157"/>
    </location>
</feature>
<gene>
    <name evidence="2" type="ORF">A4U43_C07F36590</name>
</gene>
<feature type="compositionally biased region" description="Basic and acidic residues" evidence="1">
    <location>
        <begin position="485"/>
        <end position="499"/>
    </location>
</feature>
<feature type="compositionally biased region" description="Polar residues" evidence="1">
    <location>
        <begin position="451"/>
        <end position="464"/>
    </location>
</feature>
<feature type="region of interest" description="Disordered" evidence="1">
    <location>
        <begin position="407"/>
        <end position="561"/>
    </location>
</feature>
<feature type="compositionally biased region" description="Basic and acidic residues" evidence="1">
    <location>
        <begin position="283"/>
        <end position="293"/>
    </location>
</feature>
<feature type="region of interest" description="Disordered" evidence="1">
    <location>
        <begin position="595"/>
        <end position="793"/>
    </location>
</feature>
<dbReference type="EMBL" id="CM007387">
    <property type="protein sequence ID" value="ONK65388.1"/>
    <property type="molecule type" value="Genomic_DNA"/>
</dbReference>
<accession>A0A5P1EHI0</accession>
<evidence type="ECO:0000256" key="1">
    <source>
        <dbReference type="SAM" id="MobiDB-lite"/>
    </source>
</evidence>
<feature type="compositionally biased region" description="Polar residues" evidence="1">
    <location>
        <begin position="422"/>
        <end position="441"/>
    </location>
</feature>
<feature type="compositionally biased region" description="Basic and acidic residues" evidence="1">
    <location>
        <begin position="1244"/>
        <end position="1253"/>
    </location>
</feature>
<dbReference type="OMA" id="PNFSDMR"/>
<sequence>MLVDEIDDRAPNLILVCRVLVDANSKMNSDTVLDYAQFQLSPRRTRCELFVSGGGKTEKLASGLLKPFLTHLKVAEEQANQAVQSIKLEAEKRKNAGTWFNKGTLERFVRFVSTPEVLELVNTFDAEMSQLEGARKIYSQGAGDQLSGKNKPAAAAAADITKKELLKAIDLRLNAVKQDLGTACARASAAGFTPDTVSELLMFANRFGALRLNEACTKFISLCQRRPELINHSQSPPPPIPPQWRAIDDVNIRASLGSDMSIDEMEVESSGPSISESIATGHELCKPSSERSLQESAAEVKPIAQSFKEKDMSKAKEDASPNVASLDEPLQPASAGSRRLSVQDRINLFESKKKEQSTNASISSNTSGGGGINKMVAGKGEHRRQPSDASMEKLVLRRWSGASDMSIDLTSSSISSDRKESVSTAGTPTSSADSQVKSGSNMEEGVVVPKNTGNSWPRSGPNDNLTTTCSSSTLSSSQAQTSSFLKDRDGDDVLLREHTTANSRTQPGLSMDKGHGDSPKEFSHFGGEAHQDGVGDESNTQDTSKPASESGENAKLKDQTASLSQFNGVAAQNSGMKDQATVQIQSKAVPATVAKAESNDQAVHTVTRKARTRSTAKTFAGKTEDEANPKDPSDSQFQVKASLGKVQEIAPQNDMSSQSQSKAYPGNQVAERKEETIPSHMSFKVSFEDGPGSQLHGRTTAPGQIKKVQGRRDDRVPNQGTKIPTVSGKKEETTTHMSFKVTERKEETIPSHMSFKVSFEDGPGSQLHGRTTAPDQIKKVQGRRDDKVPNQGTKIPAVSEKKAKGWEDVLQLPLTTSVEQAQAVRSVKGNNELKVDLQIKADELEKLFAAHKLRVQGNQISSTSRSKTGNVQLLKSAEKWPAEGLAEQFSVGKIPSENLSNEVELDSNLLLKMVESLDSSNSTKQKVGTVSPSEESRGKFYEKYIQKRDAKLREDLGSKRAQKEAKMKAMHDSLERSQAEMKMKLAGSAGKRDSVLAHRRVERMRSFNVYSATKNQGQTVEHQGDAEDVREHDQVLYGQDKCYSDTLSGNESSTSSKKLTFSKSLLSSVPRTTSVTIPKPSAKAINSGSIRHRTLTENPLAQSVPNFSDLRKENTQPTAGVSKVTSRAQPITFTRSKSTTEEANLVKEEKLRSSHSTRKSLVISGELNDLSPPSSDGANLTTLQFPKEQMEQNMNKIQNSSELGMSKPKGFTNPEALKDEEDSEGLVDQQEASTNMFKDDEEESSRTSPERNLQDTNFPVGSDSENGHLGSDNADILRSLSQDIDKSIAISSKFDPSPGHVRESPGESPGSWISNIQHSFSYAHEASDFDASVNSPTGSPASWNSHPLNQMMDADAARMRKKWGSAQIPVLVANASHPQKDVSKGFKRLFKFGRKSRGADYLVNDWVSASTASEGDDDTEDGRDLGSRTSDELRKSRMGYSGSYDSFNDCDTLPEQVQSLRSSMPHGPGNFKLREDHLSGSSSKAPRSFFSLSSFRSKGSEAKPR</sequence>
<feature type="compositionally biased region" description="Basic and acidic residues" evidence="1">
    <location>
        <begin position="622"/>
        <end position="633"/>
    </location>
</feature>
<dbReference type="PANTHER" id="PTHR31008">
    <property type="entry name" value="COP1-INTERACTING PROTEIN-RELATED"/>
    <property type="match status" value="1"/>
</dbReference>
<feature type="region of interest" description="Disordered" evidence="1">
    <location>
        <begin position="1199"/>
        <end position="1273"/>
    </location>
</feature>
<feature type="compositionally biased region" description="Low complexity" evidence="1">
    <location>
        <begin position="357"/>
        <end position="366"/>
    </location>
</feature>
<feature type="compositionally biased region" description="Polar residues" evidence="1">
    <location>
        <begin position="537"/>
        <end position="551"/>
    </location>
</feature>
<keyword evidence="3" id="KW-1185">Reference proteome</keyword>
<reference evidence="3" key="1">
    <citation type="journal article" date="2017" name="Nat. Commun.">
        <title>The asparagus genome sheds light on the origin and evolution of a young Y chromosome.</title>
        <authorList>
            <person name="Harkess A."/>
            <person name="Zhou J."/>
            <person name="Xu C."/>
            <person name="Bowers J.E."/>
            <person name="Van der Hulst R."/>
            <person name="Ayyampalayam S."/>
            <person name="Mercati F."/>
            <person name="Riccardi P."/>
            <person name="McKain M.R."/>
            <person name="Kakrana A."/>
            <person name="Tang H."/>
            <person name="Ray J."/>
            <person name="Groenendijk J."/>
            <person name="Arikit S."/>
            <person name="Mathioni S.M."/>
            <person name="Nakano M."/>
            <person name="Shan H."/>
            <person name="Telgmann-Rauber A."/>
            <person name="Kanno A."/>
            <person name="Yue Z."/>
            <person name="Chen H."/>
            <person name="Li W."/>
            <person name="Chen Y."/>
            <person name="Xu X."/>
            <person name="Zhang Y."/>
            <person name="Luo S."/>
            <person name="Chen H."/>
            <person name="Gao J."/>
            <person name="Mao Z."/>
            <person name="Pires J.C."/>
            <person name="Luo M."/>
            <person name="Kudrna D."/>
            <person name="Wing R.A."/>
            <person name="Meyers B.C."/>
            <person name="Yi K."/>
            <person name="Kong H."/>
            <person name="Lavrijsen P."/>
            <person name="Sunseri F."/>
            <person name="Falavigna A."/>
            <person name="Ye Y."/>
            <person name="Leebens-Mack J.H."/>
            <person name="Chen G."/>
        </authorList>
    </citation>
    <scope>NUCLEOTIDE SEQUENCE [LARGE SCALE GENOMIC DNA]</scope>
    <source>
        <strain evidence="3">cv. DH0086</strain>
    </source>
</reference>
<dbReference type="PANTHER" id="PTHR31008:SF15">
    <property type="entry name" value="GPI-ANCHORED ADHESIN-LIKE PROTEIN"/>
    <property type="match status" value="1"/>
</dbReference>
<dbReference type="Gramene" id="ONK65388">
    <property type="protein sequence ID" value="ONK65388"/>
    <property type="gene ID" value="A4U43_C07F36590"/>
</dbReference>
<evidence type="ECO:0000313" key="3">
    <source>
        <dbReference type="Proteomes" id="UP000243459"/>
    </source>
</evidence>
<proteinExistence type="predicted"/>
<feature type="compositionally biased region" description="Low complexity" evidence="1">
    <location>
        <begin position="465"/>
        <end position="483"/>
    </location>
</feature>